<evidence type="ECO:0000259" key="6">
    <source>
        <dbReference type="SMART" id="SM01011"/>
    </source>
</evidence>
<dbReference type="Pfam" id="PF00557">
    <property type="entry name" value="Peptidase_M24"/>
    <property type="match status" value="1"/>
</dbReference>
<dbReference type="Gene3D" id="3.40.350.10">
    <property type="entry name" value="Creatinase/prolidase N-terminal domain"/>
    <property type="match status" value="1"/>
</dbReference>
<organism evidence="7 8">
    <name type="scientific">Smittium culicis</name>
    <dbReference type="NCBI Taxonomy" id="133412"/>
    <lineage>
        <taxon>Eukaryota</taxon>
        <taxon>Fungi</taxon>
        <taxon>Fungi incertae sedis</taxon>
        <taxon>Zoopagomycota</taxon>
        <taxon>Kickxellomycotina</taxon>
        <taxon>Harpellomycetes</taxon>
        <taxon>Harpellales</taxon>
        <taxon>Legeriomycetaceae</taxon>
        <taxon>Smittium</taxon>
    </lineage>
</organism>
<dbReference type="SMART" id="SM01011">
    <property type="entry name" value="AMP_N"/>
    <property type="match status" value="1"/>
</dbReference>
<dbReference type="PANTHER" id="PTHR43226:SF4">
    <property type="entry name" value="XAA-PRO AMINOPEPTIDASE 3"/>
    <property type="match status" value="1"/>
</dbReference>
<comment type="caution">
    <text evidence="7">The sequence shown here is derived from an EMBL/GenBank/DDBJ whole genome shotgun (WGS) entry which is preliminary data.</text>
</comment>
<dbReference type="OrthoDB" id="4215474at2759"/>
<dbReference type="Pfam" id="PF05195">
    <property type="entry name" value="AMP_N"/>
    <property type="match status" value="1"/>
</dbReference>
<gene>
    <name evidence="7" type="ORF">AYI70_g3500</name>
</gene>
<evidence type="ECO:0000313" key="8">
    <source>
        <dbReference type="Proteomes" id="UP000187283"/>
    </source>
</evidence>
<dbReference type="Gene3D" id="3.90.230.10">
    <property type="entry name" value="Creatinase/methionine aminopeptidase superfamily"/>
    <property type="match status" value="1"/>
</dbReference>
<dbReference type="GO" id="GO:0030145">
    <property type="term" value="F:manganese ion binding"/>
    <property type="evidence" value="ECO:0007669"/>
    <property type="project" value="InterPro"/>
</dbReference>
<dbReference type="GO" id="GO:0070006">
    <property type="term" value="F:metalloaminopeptidase activity"/>
    <property type="evidence" value="ECO:0007669"/>
    <property type="project" value="InterPro"/>
</dbReference>
<dbReference type="STRING" id="133412.A0A1R1Y355"/>
<dbReference type="PANTHER" id="PTHR43226">
    <property type="entry name" value="XAA-PRO AMINOPEPTIDASE 3"/>
    <property type="match status" value="1"/>
</dbReference>
<sequence>MQTPKTKDAITSLWSGQPVLPSHKHLLKDNEVAPGIQLSEFETRRSDLVSKMPENKKTKHASKGYKTTIFCEPKNHSKELWSGPVNGIELAVSTFGADEAFSIKSFENYITKTLKNVISNGGNIYSNEDMIDKSQKNYSSNAQSAEDVLRRCIKQLLHRGTDSEYLSIDMQIQRLRLIKSAAEQELMKEASRITAFGYDAIFKKCRPGVGQDILAASFEYYSKVGAGEKSPLARIGYVPVFGSGDHALIMHYVQNNLPVLKDQMLLIDAGMEYAEYMCDVSRTIPVNGKFFQQQADLYGTLLEVQEKCISYMYSDSEMSLNDVHLISENLMSKGLSKLGFSNLKSQDLRSILYPHHLSHYLGINLHDTGDMSRSIKLQEGMVVTVEPGVYVPYNSAFPKHFQGIGIRIEDDVIVGKAKGSMQVITESIPKRIDEIEQRMA</sequence>
<evidence type="ECO:0000256" key="1">
    <source>
        <dbReference type="ARBA" id="ARBA00001936"/>
    </source>
</evidence>
<evidence type="ECO:0000256" key="2">
    <source>
        <dbReference type="ARBA" id="ARBA00008766"/>
    </source>
</evidence>
<keyword evidence="8" id="KW-1185">Reference proteome</keyword>
<protein>
    <submittedName>
        <fullName evidence="7">Intermediate cleaving peptidase 55</fullName>
    </submittedName>
</protein>
<keyword evidence="3" id="KW-0479">Metal-binding</keyword>
<evidence type="ECO:0000313" key="7">
    <source>
        <dbReference type="EMBL" id="OMJ21417.1"/>
    </source>
</evidence>
<evidence type="ECO:0000256" key="5">
    <source>
        <dbReference type="ARBA" id="ARBA00023211"/>
    </source>
</evidence>
<dbReference type="Proteomes" id="UP000187283">
    <property type="component" value="Unassembled WGS sequence"/>
</dbReference>
<dbReference type="InterPro" id="IPR052433">
    <property type="entry name" value="X-Pro_dipept-like"/>
</dbReference>
<dbReference type="InterPro" id="IPR007865">
    <property type="entry name" value="Aminopep_P_N"/>
</dbReference>
<dbReference type="SUPFAM" id="SSF53092">
    <property type="entry name" value="Creatinase/prolidase N-terminal domain"/>
    <property type="match status" value="1"/>
</dbReference>
<name>A0A1R1Y355_9FUNG</name>
<keyword evidence="4" id="KW-0378">Hydrolase</keyword>
<dbReference type="EMBL" id="LSSN01001013">
    <property type="protein sequence ID" value="OMJ21417.1"/>
    <property type="molecule type" value="Genomic_DNA"/>
</dbReference>
<comment type="similarity">
    <text evidence="2">Belongs to the peptidase M24B family.</text>
</comment>
<keyword evidence="5" id="KW-0464">Manganese</keyword>
<dbReference type="InterPro" id="IPR036005">
    <property type="entry name" value="Creatinase/aminopeptidase-like"/>
</dbReference>
<accession>A0A1R1Y355</accession>
<dbReference type="GO" id="GO:0005739">
    <property type="term" value="C:mitochondrion"/>
    <property type="evidence" value="ECO:0007669"/>
    <property type="project" value="TreeGrafter"/>
</dbReference>
<evidence type="ECO:0000256" key="3">
    <source>
        <dbReference type="ARBA" id="ARBA00022723"/>
    </source>
</evidence>
<dbReference type="GO" id="GO:0006508">
    <property type="term" value="P:proteolysis"/>
    <property type="evidence" value="ECO:0007669"/>
    <property type="project" value="TreeGrafter"/>
</dbReference>
<dbReference type="SUPFAM" id="SSF55920">
    <property type="entry name" value="Creatinase/aminopeptidase"/>
    <property type="match status" value="1"/>
</dbReference>
<evidence type="ECO:0000256" key="4">
    <source>
        <dbReference type="ARBA" id="ARBA00022801"/>
    </source>
</evidence>
<dbReference type="AlphaFoldDB" id="A0A1R1Y355"/>
<dbReference type="InterPro" id="IPR029149">
    <property type="entry name" value="Creatin/AminoP/Spt16_N"/>
</dbReference>
<reference evidence="7 8" key="1">
    <citation type="submission" date="2017-01" db="EMBL/GenBank/DDBJ databases">
        <authorList>
            <person name="Mah S.A."/>
            <person name="Swanson W.J."/>
            <person name="Moy G.W."/>
            <person name="Vacquier V.D."/>
        </authorList>
    </citation>
    <scope>NUCLEOTIDE SEQUENCE [LARGE SCALE GENOMIC DNA]</scope>
    <source>
        <strain evidence="7 8">GSMNP</strain>
    </source>
</reference>
<dbReference type="InterPro" id="IPR000994">
    <property type="entry name" value="Pept_M24"/>
</dbReference>
<feature type="domain" description="Aminopeptidase P N-terminal" evidence="6">
    <location>
        <begin position="36"/>
        <end position="135"/>
    </location>
</feature>
<proteinExistence type="inferred from homology"/>
<comment type="cofactor">
    <cofactor evidence="1">
        <name>Mn(2+)</name>
        <dbReference type="ChEBI" id="CHEBI:29035"/>
    </cofactor>
</comment>